<dbReference type="STRING" id="1522189.A0A316VVA8"/>
<dbReference type="CDD" id="cd20512">
    <property type="entry name" value="CYCLIN_CLBs_yeast_rpt2"/>
    <property type="match status" value="1"/>
</dbReference>
<sequence length="647" mass="69889">MAQPVPRAQSRTRPTGVGSSFGSVRGEGSSSSASSRVRTGRNGSIAGASSSAVLPGKMSDSVNGVAAPRTKRAALSDKSNIDASAGQDAANGKHLRASSHDAVLKHKASTSSTAGPPPKAPRSKLSSGIAASSSASALSSTAGPVHVRTGSASGAHGVHSRANSHNGGDTAVGQSRLRGVAQRVASGFSASQQPAPVARVAAMDVDRTAPSSSAPVVASSRMAEIEDEEMSDDIDSDYHSSGEGSSNEQSSKTDHEMDSDDSEGAEPDADEKEVDGETLLDDAASMADSDLASPHALDPDCLVTLPPHLELDAQERRRAIIERYEQNVIVPNAQKAADERNLLVQQGELSADLAAHDDELALMGLDPEEVRDTSMVAEYSREIFAYMSRCERETMANPNYMAFQGEIEWHMRATLVDWLLQVHMRYHMLPETLWIAINVVDRFLSVRVVSLAKLQLVGVTAMFVAAKYEEILAPSVKEFVHMTENGYSRDEILKGERIILSTLDFNVSAYCSPYSWVRRISKADDYDIQTRTLSKFLMEVTLLDHRFLRARPSLIAAVGMFLAKKMLSGDWDDAFVYYSGFVEEQLVPGANLILEKLLDETFADHFVSRKYASKKFLKASVFARDWAIRNQAAMIAAAEEYASVPSQ</sequence>
<dbReference type="InterPro" id="IPR006671">
    <property type="entry name" value="Cyclin_N"/>
</dbReference>
<keyword evidence="4" id="KW-0131">Cell cycle</keyword>
<dbReference type="Pfam" id="PF00134">
    <property type="entry name" value="Cyclin_N"/>
    <property type="match status" value="1"/>
</dbReference>
<evidence type="ECO:0000256" key="5">
    <source>
        <dbReference type="RuleBase" id="RU000383"/>
    </source>
</evidence>
<evidence type="ECO:0000313" key="9">
    <source>
        <dbReference type="EMBL" id="PWN41410.1"/>
    </source>
</evidence>
<dbReference type="InParanoid" id="A0A316VVA8"/>
<organism evidence="9 10">
    <name type="scientific">Ceraceosorus guamensis</name>
    <dbReference type="NCBI Taxonomy" id="1522189"/>
    <lineage>
        <taxon>Eukaryota</taxon>
        <taxon>Fungi</taxon>
        <taxon>Dikarya</taxon>
        <taxon>Basidiomycota</taxon>
        <taxon>Ustilaginomycotina</taxon>
        <taxon>Exobasidiomycetes</taxon>
        <taxon>Ceraceosorales</taxon>
        <taxon>Ceraceosoraceae</taxon>
        <taxon>Ceraceosorus</taxon>
    </lineage>
</organism>
<feature type="compositionally biased region" description="Acidic residues" evidence="6">
    <location>
        <begin position="257"/>
        <end position="275"/>
    </location>
</feature>
<dbReference type="InterPro" id="IPR036915">
    <property type="entry name" value="Cyclin-like_sf"/>
</dbReference>
<name>A0A316VVA8_9BASI</name>
<feature type="domain" description="Cyclin-like" evidence="7">
    <location>
        <begin position="515"/>
        <end position="595"/>
    </location>
</feature>
<dbReference type="GO" id="GO:0051301">
    <property type="term" value="P:cell division"/>
    <property type="evidence" value="ECO:0007669"/>
    <property type="project" value="UniProtKB-KW"/>
</dbReference>
<feature type="region of interest" description="Disordered" evidence="6">
    <location>
        <begin position="1"/>
        <end position="275"/>
    </location>
</feature>
<dbReference type="SMART" id="SM01332">
    <property type="entry name" value="Cyclin_C"/>
    <property type="match status" value="1"/>
</dbReference>
<accession>A0A316VVA8</accession>
<dbReference type="GeneID" id="37038115"/>
<dbReference type="Proteomes" id="UP000245783">
    <property type="component" value="Unassembled WGS sequence"/>
</dbReference>
<dbReference type="AlphaFoldDB" id="A0A316VVA8"/>
<comment type="similarity">
    <text evidence="1">Belongs to the cyclin family. Cyclin AB subfamily.</text>
</comment>
<keyword evidence="3 5" id="KW-0195">Cyclin</keyword>
<dbReference type="PROSITE" id="PS00292">
    <property type="entry name" value="CYCLINS"/>
    <property type="match status" value="1"/>
</dbReference>
<dbReference type="OrthoDB" id="5590282at2759"/>
<feature type="compositionally biased region" description="Low complexity" evidence="6">
    <location>
        <begin position="16"/>
        <end position="41"/>
    </location>
</feature>
<keyword evidence="10" id="KW-1185">Reference proteome</keyword>
<feature type="domain" description="Cyclin C-terminal" evidence="8">
    <location>
        <begin position="511"/>
        <end position="625"/>
    </location>
</feature>
<dbReference type="InterPro" id="IPR039361">
    <property type="entry name" value="Cyclin"/>
</dbReference>
<dbReference type="SMART" id="SM00385">
    <property type="entry name" value="CYCLIN"/>
    <property type="match status" value="2"/>
</dbReference>
<dbReference type="InterPro" id="IPR013763">
    <property type="entry name" value="Cyclin-like_dom"/>
</dbReference>
<dbReference type="RefSeq" id="XP_025368570.1">
    <property type="nucleotide sequence ID" value="XM_025516245.1"/>
</dbReference>
<dbReference type="InterPro" id="IPR048258">
    <property type="entry name" value="Cyclins_cyclin-box"/>
</dbReference>
<dbReference type="Pfam" id="PF02984">
    <property type="entry name" value="Cyclin_C"/>
    <property type="match status" value="1"/>
</dbReference>
<evidence type="ECO:0000256" key="3">
    <source>
        <dbReference type="ARBA" id="ARBA00023127"/>
    </source>
</evidence>
<evidence type="ECO:0000313" key="10">
    <source>
        <dbReference type="Proteomes" id="UP000245783"/>
    </source>
</evidence>
<proteinExistence type="inferred from homology"/>
<dbReference type="FunFam" id="1.10.472.10:FF:000005">
    <property type="entry name" value="G2/mitotic-specific cyclin B"/>
    <property type="match status" value="1"/>
</dbReference>
<evidence type="ECO:0000256" key="4">
    <source>
        <dbReference type="ARBA" id="ARBA00023306"/>
    </source>
</evidence>
<reference evidence="9 10" key="1">
    <citation type="journal article" date="2018" name="Mol. Biol. Evol.">
        <title>Broad Genomic Sampling Reveals a Smut Pathogenic Ancestry of the Fungal Clade Ustilaginomycotina.</title>
        <authorList>
            <person name="Kijpornyongpan T."/>
            <person name="Mondo S.J."/>
            <person name="Barry K."/>
            <person name="Sandor L."/>
            <person name="Lee J."/>
            <person name="Lipzen A."/>
            <person name="Pangilinan J."/>
            <person name="LaButti K."/>
            <person name="Hainaut M."/>
            <person name="Henrissat B."/>
            <person name="Grigoriev I.V."/>
            <person name="Spatafora J.W."/>
            <person name="Aime M.C."/>
        </authorList>
    </citation>
    <scope>NUCLEOTIDE SEQUENCE [LARGE SCALE GENOMIC DNA]</scope>
    <source>
        <strain evidence="9 10">MCA 4658</strain>
    </source>
</reference>
<dbReference type="PANTHER" id="PTHR10177">
    <property type="entry name" value="CYCLINS"/>
    <property type="match status" value="1"/>
</dbReference>
<evidence type="ECO:0000256" key="6">
    <source>
        <dbReference type="SAM" id="MobiDB-lite"/>
    </source>
</evidence>
<feature type="compositionally biased region" description="Acidic residues" evidence="6">
    <location>
        <begin position="225"/>
        <end position="235"/>
    </location>
</feature>
<dbReference type="FunFam" id="1.10.472.10:FF:000001">
    <property type="entry name" value="G2/mitotic-specific cyclin"/>
    <property type="match status" value="1"/>
</dbReference>
<feature type="compositionally biased region" description="Low complexity" evidence="6">
    <location>
        <begin position="123"/>
        <end position="142"/>
    </location>
</feature>
<gene>
    <name evidence="9" type="ORF">IE81DRAFT_348348</name>
</gene>
<evidence type="ECO:0000256" key="2">
    <source>
        <dbReference type="ARBA" id="ARBA00022618"/>
    </source>
</evidence>
<feature type="compositionally biased region" description="Low complexity" evidence="6">
    <location>
        <begin position="209"/>
        <end position="220"/>
    </location>
</feature>
<dbReference type="GO" id="GO:0016538">
    <property type="term" value="F:cyclin-dependent protein serine/threonine kinase regulator activity"/>
    <property type="evidence" value="ECO:0007669"/>
    <property type="project" value="UniProtKB-ARBA"/>
</dbReference>
<dbReference type="Gene3D" id="1.10.472.10">
    <property type="entry name" value="Cyclin-like"/>
    <property type="match status" value="2"/>
</dbReference>
<feature type="compositionally biased region" description="Low complexity" evidence="6">
    <location>
        <begin position="241"/>
        <end position="250"/>
    </location>
</feature>
<evidence type="ECO:0000259" key="7">
    <source>
        <dbReference type="SMART" id="SM00385"/>
    </source>
</evidence>
<dbReference type="InterPro" id="IPR004367">
    <property type="entry name" value="Cyclin_C-dom"/>
</dbReference>
<keyword evidence="2" id="KW-0132">Cell division</keyword>
<evidence type="ECO:0000256" key="1">
    <source>
        <dbReference type="ARBA" id="ARBA00006955"/>
    </source>
</evidence>
<dbReference type="EMBL" id="KZ819393">
    <property type="protein sequence ID" value="PWN41410.1"/>
    <property type="molecule type" value="Genomic_DNA"/>
</dbReference>
<dbReference type="SUPFAM" id="SSF47954">
    <property type="entry name" value="Cyclin-like"/>
    <property type="match status" value="2"/>
</dbReference>
<evidence type="ECO:0000259" key="8">
    <source>
        <dbReference type="SMART" id="SM01332"/>
    </source>
</evidence>
<feature type="domain" description="Cyclin-like" evidence="7">
    <location>
        <begin position="417"/>
        <end position="501"/>
    </location>
</feature>
<protein>
    <submittedName>
        <fullName evidence="9">Uncharacterized protein</fullName>
    </submittedName>
</protein>
<dbReference type="GO" id="GO:0044772">
    <property type="term" value="P:mitotic cell cycle phase transition"/>
    <property type="evidence" value="ECO:0007669"/>
    <property type="project" value="UniProtKB-ARBA"/>
</dbReference>